<reference evidence="4" key="1">
    <citation type="submission" date="2010-11" db="EMBL/GenBank/DDBJ databases">
        <title>The complete genome of Mahella australiensis DSM 15567.</title>
        <authorList>
            <consortium name="US DOE Joint Genome Institute (JGI-PGF)"/>
            <person name="Lucas S."/>
            <person name="Copeland A."/>
            <person name="Lapidus A."/>
            <person name="Bruce D."/>
            <person name="Goodwin L."/>
            <person name="Pitluck S."/>
            <person name="Kyrpides N."/>
            <person name="Mavromatis K."/>
            <person name="Pagani I."/>
            <person name="Ivanova N."/>
            <person name="Teshima H."/>
            <person name="Brettin T."/>
            <person name="Detter J.C."/>
            <person name="Han C."/>
            <person name="Tapia R."/>
            <person name="Land M."/>
            <person name="Hauser L."/>
            <person name="Markowitz V."/>
            <person name="Cheng J.-F."/>
            <person name="Hugenholtz P."/>
            <person name="Woyke T."/>
            <person name="Wu D."/>
            <person name="Spring S."/>
            <person name="Pukall R."/>
            <person name="Steenblock K."/>
            <person name="Schneider S."/>
            <person name="Klenk H.-P."/>
            <person name="Eisen J.A."/>
        </authorList>
    </citation>
    <scope>NUCLEOTIDE SEQUENCE [LARGE SCALE GENOMIC DNA]</scope>
    <source>
        <strain evidence="4">DSM 15567 / CIP 107919 / 50-1 BON</strain>
    </source>
</reference>
<evidence type="ECO:0000256" key="1">
    <source>
        <dbReference type="ARBA" id="ARBA00022801"/>
    </source>
</evidence>
<proteinExistence type="predicted"/>
<dbReference type="OrthoDB" id="9794725at2"/>
<dbReference type="Gene3D" id="3.40.50.1820">
    <property type="entry name" value="alpha/beta hydrolase"/>
    <property type="match status" value="1"/>
</dbReference>
<dbReference type="GO" id="GO:0016787">
    <property type="term" value="F:hydrolase activity"/>
    <property type="evidence" value="ECO:0007669"/>
    <property type="project" value="UniProtKB-KW"/>
</dbReference>
<dbReference type="PANTHER" id="PTHR48081">
    <property type="entry name" value="AB HYDROLASE SUPERFAMILY PROTEIN C4A8.06C"/>
    <property type="match status" value="1"/>
</dbReference>
<dbReference type="RefSeq" id="WP_013781538.1">
    <property type="nucleotide sequence ID" value="NC_015520.1"/>
</dbReference>
<keyword evidence="4" id="KW-1185">Reference proteome</keyword>
<dbReference type="eggNOG" id="COG0657">
    <property type="taxonomic scope" value="Bacteria"/>
</dbReference>
<dbReference type="InterPro" id="IPR029058">
    <property type="entry name" value="AB_hydrolase_fold"/>
</dbReference>
<evidence type="ECO:0000259" key="2">
    <source>
        <dbReference type="Pfam" id="PF20434"/>
    </source>
</evidence>
<dbReference type="STRING" id="697281.Mahau_1934"/>
<keyword evidence="1" id="KW-0378">Hydrolase</keyword>
<evidence type="ECO:0000313" key="4">
    <source>
        <dbReference type="Proteomes" id="UP000008457"/>
    </source>
</evidence>
<gene>
    <name evidence="3" type="ordered locus">Mahau_1934</name>
</gene>
<dbReference type="Pfam" id="PF20434">
    <property type="entry name" value="BD-FAE"/>
    <property type="match status" value="1"/>
</dbReference>
<name>F4A1R0_MAHA5</name>
<dbReference type="InterPro" id="IPR049492">
    <property type="entry name" value="BD-FAE-like_dom"/>
</dbReference>
<dbReference type="KEGG" id="mas:Mahau_1934"/>
<accession>F4A1R0</accession>
<dbReference type="SUPFAM" id="SSF53474">
    <property type="entry name" value="alpha/beta-Hydrolases"/>
    <property type="match status" value="1"/>
</dbReference>
<dbReference type="InterPro" id="IPR050300">
    <property type="entry name" value="GDXG_lipolytic_enzyme"/>
</dbReference>
<dbReference type="HOGENOM" id="CLU_012494_5_1_9"/>
<protein>
    <submittedName>
        <fullName evidence="3">Acetyl esterase</fullName>
    </submittedName>
</protein>
<organism evidence="3 4">
    <name type="scientific">Mahella australiensis (strain DSM 15567 / CIP 107919 / 50-1 BON)</name>
    <dbReference type="NCBI Taxonomy" id="697281"/>
    <lineage>
        <taxon>Bacteria</taxon>
        <taxon>Bacillati</taxon>
        <taxon>Bacillota</taxon>
        <taxon>Clostridia</taxon>
        <taxon>Thermoanaerobacterales</taxon>
        <taxon>Thermoanaerobacterales Family IV. Incertae Sedis</taxon>
        <taxon>Mahella</taxon>
    </lineage>
</organism>
<dbReference type="EMBL" id="CP002360">
    <property type="protein sequence ID" value="AEE97110.1"/>
    <property type="molecule type" value="Genomic_DNA"/>
</dbReference>
<dbReference type="AlphaFoldDB" id="F4A1R0"/>
<evidence type="ECO:0000313" key="3">
    <source>
        <dbReference type="EMBL" id="AEE97110.1"/>
    </source>
</evidence>
<dbReference type="PANTHER" id="PTHR48081:SF6">
    <property type="entry name" value="PEPTIDASE S9 PROLYL OLIGOPEPTIDASE CATALYTIC DOMAIN-CONTAINING PROTEIN"/>
    <property type="match status" value="1"/>
</dbReference>
<feature type="domain" description="BD-FAE-like" evidence="2">
    <location>
        <begin position="37"/>
        <end position="219"/>
    </location>
</feature>
<dbReference type="Proteomes" id="UP000008457">
    <property type="component" value="Chromosome"/>
</dbReference>
<sequence length="276" mass="30652">MINETIDIWKPYKYAGEGPDDFRPTMTTYVLAGQRKRGAVLICPGGGYAFTSDREAEPIALQFNAAGFHAFVLYYSVAPRRHPQPLLDLSRAMCIIRDNAQEWNIEADEIAVCGFSAGGHLVASLGVHWAEPYLSDVDGIKEGMNRPDALILGYPVITSGQFAHRGSIENLIGSDADKSLLDEMSLELQVNDKTPPAFIWHTYADDAVPVENSMLFAQAMRKHNIPFELHIFPDGPHGLSLATEETAAENMGVYPHVAIWMKLCKEWLAEIFENKT</sequence>
<reference evidence="3 4" key="2">
    <citation type="journal article" date="2011" name="Stand. Genomic Sci.">
        <title>Complete genome sequence of Mahella australiensis type strain (50-1 BON).</title>
        <authorList>
            <person name="Sikorski J."/>
            <person name="Teshima H."/>
            <person name="Nolan M."/>
            <person name="Lucas S."/>
            <person name="Hammon N."/>
            <person name="Deshpande S."/>
            <person name="Cheng J.F."/>
            <person name="Pitluck S."/>
            <person name="Liolios K."/>
            <person name="Pagani I."/>
            <person name="Ivanova N."/>
            <person name="Huntemann M."/>
            <person name="Mavromatis K."/>
            <person name="Ovchinikova G."/>
            <person name="Pati A."/>
            <person name="Tapia R."/>
            <person name="Han C."/>
            <person name="Goodwin L."/>
            <person name="Chen A."/>
            <person name="Palaniappan K."/>
            <person name="Land M."/>
            <person name="Hauser L."/>
            <person name="Ngatchou-Djao O.D."/>
            <person name="Rohde M."/>
            <person name="Pukall R."/>
            <person name="Spring S."/>
            <person name="Abt B."/>
            <person name="Goker M."/>
            <person name="Detter J.C."/>
            <person name="Woyke T."/>
            <person name="Bristow J."/>
            <person name="Markowitz V."/>
            <person name="Hugenholtz P."/>
            <person name="Eisen J.A."/>
            <person name="Kyrpides N.C."/>
            <person name="Klenk H.P."/>
            <person name="Lapidus A."/>
        </authorList>
    </citation>
    <scope>NUCLEOTIDE SEQUENCE [LARGE SCALE GENOMIC DNA]</scope>
    <source>
        <strain evidence="4">DSM 15567 / CIP 107919 / 50-1 BON</strain>
    </source>
</reference>